<dbReference type="GO" id="GO:0005737">
    <property type="term" value="C:cytoplasm"/>
    <property type="evidence" value="ECO:0007669"/>
    <property type="project" value="TreeGrafter"/>
</dbReference>
<feature type="compositionally biased region" description="Polar residues" evidence="1">
    <location>
        <begin position="975"/>
        <end position="991"/>
    </location>
</feature>
<organism evidence="3 4">
    <name type="scientific">Acinetobacter soli</name>
    <dbReference type="NCBI Taxonomy" id="487316"/>
    <lineage>
        <taxon>Bacteria</taxon>
        <taxon>Pseudomonadati</taxon>
        <taxon>Pseudomonadota</taxon>
        <taxon>Gammaproteobacteria</taxon>
        <taxon>Moraxellales</taxon>
        <taxon>Moraxellaceae</taxon>
        <taxon>Acinetobacter</taxon>
    </lineage>
</organism>
<name>A0A1P8EIX1_9GAMM</name>
<dbReference type="InterPro" id="IPR036736">
    <property type="entry name" value="ACP-like_sf"/>
</dbReference>
<dbReference type="Pfam" id="PF00501">
    <property type="entry name" value="AMP-binding"/>
    <property type="match status" value="1"/>
</dbReference>
<dbReference type="InterPro" id="IPR000873">
    <property type="entry name" value="AMP-dep_synth/lig_dom"/>
</dbReference>
<feature type="domain" description="Carrier" evidence="2">
    <location>
        <begin position="1004"/>
        <end position="1083"/>
    </location>
</feature>
<feature type="region of interest" description="Disordered" evidence="1">
    <location>
        <begin position="975"/>
        <end position="995"/>
    </location>
</feature>
<dbReference type="InterPro" id="IPR020845">
    <property type="entry name" value="AMP-binding_CS"/>
</dbReference>
<dbReference type="GO" id="GO:0031177">
    <property type="term" value="F:phosphopantetheine binding"/>
    <property type="evidence" value="ECO:0007669"/>
    <property type="project" value="TreeGrafter"/>
</dbReference>
<dbReference type="PANTHER" id="PTHR45527">
    <property type="entry name" value="NONRIBOSOMAL PEPTIDE SYNTHETASE"/>
    <property type="match status" value="1"/>
</dbReference>
<dbReference type="KEGG" id="asol:BEN76_08865"/>
<dbReference type="InterPro" id="IPR042099">
    <property type="entry name" value="ANL_N_sf"/>
</dbReference>
<dbReference type="Pfam" id="PF00550">
    <property type="entry name" value="PP-binding"/>
    <property type="match status" value="1"/>
</dbReference>
<protein>
    <submittedName>
        <fullName evidence="3">Non-ribosomal peptide synthetase</fullName>
    </submittedName>
</protein>
<accession>A0A1P8EIX1</accession>
<dbReference type="InterPro" id="IPR045851">
    <property type="entry name" value="AMP-bd_C_sf"/>
</dbReference>
<dbReference type="PROSITE" id="PS00455">
    <property type="entry name" value="AMP_BINDING"/>
    <property type="match status" value="1"/>
</dbReference>
<dbReference type="SUPFAM" id="SSF47336">
    <property type="entry name" value="ACP-like"/>
    <property type="match status" value="1"/>
</dbReference>
<dbReference type="Gene3D" id="1.10.1200.10">
    <property type="entry name" value="ACP-like"/>
    <property type="match status" value="1"/>
</dbReference>
<dbReference type="AlphaFoldDB" id="A0A1P8EIX1"/>
<dbReference type="RefSeq" id="WP_076032879.1">
    <property type="nucleotide sequence ID" value="NZ_BKXZ01000002.1"/>
</dbReference>
<evidence type="ECO:0000259" key="2">
    <source>
        <dbReference type="PROSITE" id="PS50075"/>
    </source>
</evidence>
<evidence type="ECO:0000256" key="1">
    <source>
        <dbReference type="SAM" id="MobiDB-lite"/>
    </source>
</evidence>
<dbReference type="InterPro" id="IPR009081">
    <property type="entry name" value="PP-bd_ACP"/>
</dbReference>
<dbReference type="Gene3D" id="3.30.559.30">
    <property type="entry name" value="Nonribosomal peptide synthetase, condensation domain"/>
    <property type="match status" value="1"/>
</dbReference>
<dbReference type="STRING" id="487316.BEN76_08865"/>
<dbReference type="EMBL" id="CP016896">
    <property type="protein sequence ID" value="APV36122.1"/>
    <property type="molecule type" value="Genomic_DNA"/>
</dbReference>
<evidence type="ECO:0000313" key="4">
    <source>
        <dbReference type="Proteomes" id="UP000185674"/>
    </source>
</evidence>
<dbReference type="Gene3D" id="3.40.50.12780">
    <property type="entry name" value="N-terminal domain of ligase-like"/>
    <property type="match status" value="1"/>
</dbReference>
<proteinExistence type="predicted"/>
<dbReference type="InterPro" id="IPR001242">
    <property type="entry name" value="Condensation_dom"/>
</dbReference>
<reference evidence="3 4" key="1">
    <citation type="submission" date="2016-08" db="EMBL/GenBank/DDBJ databases">
        <title>Complete genome sequence of Acinetobacter baylyi strain GFJ2.</title>
        <authorList>
            <person name="Tabata M."/>
            <person name="Kuboki S."/>
            <person name="Gibu N."/>
            <person name="Kinouchi Y."/>
            <person name="Vangnai A."/>
            <person name="Kasai D."/>
            <person name="Fukuda M."/>
        </authorList>
    </citation>
    <scope>NUCLEOTIDE SEQUENCE [LARGE SCALE GENOMIC DNA]</scope>
    <source>
        <strain evidence="3 4">GFJ2</strain>
    </source>
</reference>
<gene>
    <name evidence="3" type="ORF">BEN76_08865</name>
</gene>
<dbReference type="GO" id="GO:0003824">
    <property type="term" value="F:catalytic activity"/>
    <property type="evidence" value="ECO:0007669"/>
    <property type="project" value="InterPro"/>
</dbReference>
<dbReference type="Gene3D" id="3.30.559.10">
    <property type="entry name" value="Chloramphenicol acetyltransferase-like domain"/>
    <property type="match status" value="1"/>
</dbReference>
<evidence type="ECO:0000313" key="3">
    <source>
        <dbReference type="EMBL" id="APV36122.1"/>
    </source>
</evidence>
<dbReference type="PROSITE" id="PS50075">
    <property type="entry name" value="CARRIER"/>
    <property type="match status" value="1"/>
</dbReference>
<sequence>MNPKSLTPMQKAYLLGKSKMFPLSQSSMHDFREFKGQMDAKTLAQRMSQLIELYPALRTVIDETQLVQRVESNIDVMQHLKIYDLSHFNLTQATIKLEMLREEYRHFSHDLSTSPWQIALIQLPESAETSSVVLTSFDGLIIDGYSISVLLDQLFNLNNDLSLLSNNADQDSGQSDCSFVEASEKDRQFWHEKLAQIEEVTQLPWVNSLDSISKLIYSRRTVVIEKAQFDALSKLAAQYKVFPNALLTTLILEVISRWTEEQKLLISMPVSNSALHKKVGNSSSFIVLDYQYHYEISFVDQIKATQKQILESMAHTSYSGIELSKFLIKNLQESIVLPVALTNGLSWVKPSKSSLLRYVGGQTQTPQLALDIRLSFSESSDLVIDLDFIEQALSPTMIQNIADTLLKRINDLSYIKTELEQPKRVSNVVTLDDDADVTDDYEHIEVVDYLANIQRHLFEEIPDKTALIYEGQSISYAELGVNVAKVRRALDLAQIGQNQVVAICLRKSPEHIYSILACALSGIIWLPVDMDSPQFRQQYIISNSRADLAISTAPIEGLLTLNIDQILKSSTHGSLYSGSAESVFESEIIWQHRHDASPAYYLYTSGSTGTPKCVVLNNRATAHVLQETIEFWCINQNDIHLAATPFHHDMSIFDLMAPLSVGGTLVVPTLEEAKSAVAWAQLIERYQVSIWCTVPAMADMLLTSADPKQLQSIRLINQGGDYVKPSVIKKLREILPNARLISIGGPTETTIWSIWHEITPEDINVIPYGKEMKHNRYYILNPWGEFCPPGVVGQLYMSGINLANGYLLDGKITQKDFVLLTLPNGEVHRVFRMSDKGYLREDGNIIFAGRDEGYLKVRGVRIAASEVENAILKHPRISDCVVTVCSNPIYEGNELVAIYTIRDTHQHDDGLNAIRPSELRQFLQDYVPNSHIPSRWLPLAQFPITRNGKIDRKTLKQTAQDFLYQSYAQASSKQTVMPSDSSLNQQQGDTQKSSHHAIGVSLAEGQTSIAQDVIKHLQSSLNTSNDLSDVLLDTEILALGLSSGYLSRLAKHFSQEFNTSIQFSDLAKCKTIGEIVHNIESQLYQK</sequence>
<dbReference type="GO" id="GO:0044550">
    <property type="term" value="P:secondary metabolite biosynthetic process"/>
    <property type="evidence" value="ECO:0007669"/>
    <property type="project" value="TreeGrafter"/>
</dbReference>
<dbReference type="GO" id="GO:0043041">
    <property type="term" value="P:amino acid activation for nonribosomal peptide biosynthetic process"/>
    <property type="evidence" value="ECO:0007669"/>
    <property type="project" value="TreeGrafter"/>
</dbReference>
<dbReference type="Proteomes" id="UP000185674">
    <property type="component" value="Chromosome"/>
</dbReference>
<dbReference type="SUPFAM" id="SSF52777">
    <property type="entry name" value="CoA-dependent acyltransferases"/>
    <property type="match status" value="2"/>
</dbReference>
<dbReference type="Pfam" id="PF00668">
    <property type="entry name" value="Condensation"/>
    <property type="match status" value="1"/>
</dbReference>
<dbReference type="Pfam" id="PF13193">
    <property type="entry name" value="AMP-binding_C"/>
    <property type="match status" value="1"/>
</dbReference>
<dbReference type="InterPro" id="IPR025110">
    <property type="entry name" value="AMP-bd_C"/>
</dbReference>
<dbReference type="Gene3D" id="3.30.300.30">
    <property type="match status" value="1"/>
</dbReference>
<dbReference type="SUPFAM" id="SSF56801">
    <property type="entry name" value="Acetyl-CoA synthetase-like"/>
    <property type="match status" value="1"/>
</dbReference>
<dbReference type="PANTHER" id="PTHR45527:SF1">
    <property type="entry name" value="FATTY ACID SYNTHASE"/>
    <property type="match status" value="1"/>
</dbReference>
<dbReference type="InterPro" id="IPR023213">
    <property type="entry name" value="CAT-like_dom_sf"/>
</dbReference>